<feature type="region of interest" description="Disordered" evidence="1">
    <location>
        <begin position="25"/>
        <end position="49"/>
    </location>
</feature>
<dbReference type="Proteomes" id="UP000028840">
    <property type="component" value="Unassembled WGS sequence"/>
</dbReference>
<organism evidence="2 3">
    <name type="scientific">Toxoplasma gondii VAND</name>
    <dbReference type="NCBI Taxonomy" id="933077"/>
    <lineage>
        <taxon>Eukaryota</taxon>
        <taxon>Sar</taxon>
        <taxon>Alveolata</taxon>
        <taxon>Apicomplexa</taxon>
        <taxon>Conoidasida</taxon>
        <taxon>Coccidia</taxon>
        <taxon>Eucoccidiorida</taxon>
        <taxon>Eimeriorina</taxon>
        <taxon>Sarcocystidae</taxon>
        <taxon>Toxoplasma</taxon>
    </lineage>
</organism>
<gene>
    <name evidence="2" type="ORF">TGVAND_309000</name>
</gene>
<dbReference type="EMBL" id="AEYJ02000445">
    <property type="protein sequence ID" value="KFH10090.1"/>
    <property type="molecule type" value="Genomic_DNA"/>
</dbReference>
<feature type="compositionally biased region" description="Basic and acidic residues" evidence="1">
    <location>
        <begin position="321"/>
        <end position="334"/>
    </location>
</feature>
<dbReference type="OrthoDB" id="332195at2759"/>
<feature type="compositionally biased region" description="Basic and acidic residues" evidence="1">
    <location>
        <begin position="889"/>
        <end position="905"/>
    </location>
</feature>
<feature type="region of interest" description="Disordered" evidence="1">
    <location>
        <begin position="1583"/>
        <end position="1604"/>
    </location>
</feature>
<evidence type="ECO:0000256" key="1">
    <source>
        <dbReference type="SAM" id="MobiDB-lite"/>
    </source>
</evidence>
<dbReference type="VEuPathDB" id="ToxoDB:TGVAND_309000"/>
<feature type="region of interest" description="Disordered" evidence="1">
    <location>
        <begin position="87"/>
        <end position="169"/>
    </location>
</feature>
<feature type="region of interest" description="Disordered" evidence="1">
    <location>
        <begin position="887"/>
        <end position="910"/>
    </location>
</feature>
<feature type="compositionally biased region" description="Low complexity" evidence="1">
    <location>
        <begin position="462"/>
        <end position="488"/>
    </location>
</feature>
<protein>
    <submittedName>
        <fullName evidence="2">Putative sodium:solute symporter family domain protein</fullName>
    </submittedName>
</protein>
<feature type="compositionally biased region" description="Basic residues" evidence="1">
    <location>
        <begin position="310"/>
        <end position="320"/>
    </location>
</feature>
<accession>A0A086QBV8</accession>
<feature type="compositionally biased region" description="Basic and acidic residues" evidence="1">
    <location>
        <begin position="650"/>
        <end position="667"/>
    </location>
</feature>
<evidence type="ECO:0000313" key="2">
    <source>
        <dbReference type="EMBL" id="KFH10090.1"/>
    </source>
</evidence>
<feature type="region of interest" description="Disordered" evidence="1">
    <location>
        <begin position="273"/>
        <end position="334"/>
    </location>
</feature>
<reference evidence="2 3" key="2">
    <citation type="journal article" date="2015" name="Eukaryot. Cell">
        <title>Genetic mapping reveals that sinefungin resistance in Toxoplasma gondii is controlled by a putative amino acid transporter locus that can be used as a negative selectable marker.</title>
        <authorList>
            <person name="Behnke M.S."/>
            <person name="Khan A."/>
            <person name="Sibley L.D."/>
        </authorList>
    </citation>
    <scope>NUCLEOTIDE SEQUENCE [LARGE SCALE GENOMIC DNA]</scope>
    <source>
        <strain evidence="2 3">VAND</strain>
    </source>
</reference>
<feature type="region of interest" description="Disordered" evidence="1">
    <location>
        <begin position="1414"/>
        <end position="1439"/>
    </location>
</feature>
<comment type="caution">
    <text evidence="2">The sequence shown here is derived from an EMBL/GenBank/DDBJ whole genome shotgun (WGS) entry which is preliminary data.</text>
</comment>
<reference evidence="2 3" key="1">
    <citation type="submission" date="2014-08" db="EMBL/GenBank/DDBJ databases">
        <authorList>
            <person name="Sibley D."/>
            <person name="Venepally P."/>
            <person name="Karamycheva S."/>
            <person name="Hadjithomas M."/>
            <person name="Khan A."/>
            <person name="Brunk B."/>
            <person name="Roos D."/>
            <person name="Caler E."/>
            <person name="Lorenzi H."/>
        </authorList>
    </citation>
    <scope>NUCLEOTIDE SEQUENCE [LARGE SCALE GENOMIC DNA]</scope>
    <source>
        <strain evidence="2 3">VAND</strain>
    </source>
</reference>
<feature type="region of interest" description="Disordered" evidence="1">
    <location>
        <begin position="550"/>
        <end position="584"/>
    </location>
</feature>
<feature type="region of interest" description="Disordered" evidence="1">
    <location>
        <begin position="648"/>
        <end position="668"/>
    </location>
</feature>
<sequence length="1711" mass="183511">MAPLLMQLWKRGGDVLPPFVPSSSKPLCLPSRSPSQSGPRVKLAPGDAKALATEARVGCPSLPREDRRRAAAPLARLPSFCWSHARFPSAGGGDRAAGTIETGTPHRKRKAEGGERGESREREGEGERGTQDRREVEGSREGGERWRAVRQKGRVETQRNRRGSDEVPTRDWSTIYGRTSLRFFGDTEGIWTARLLGPLGESWPLADCCSVEAGEGRIPRKRLFSVALPRSHSSTKRHNIDASRSSSASPWKACEVGWEERSRWLGSERWRAEARDVEQEETGQGAQEKTGVAGNRGPCDGGFPDLKESQKKRRHFVAPPKRKDREERGGRRDWTECEHGEARLDAVQGDGAAEAVAWMQGQDETKRQLETLLPTTKHVALWLNALAGHLERMQRRQNQQPNRVEMRVADAPQGGLWQLLFDAAAAAKATCEKTHAVANKEMSSSSGHGKESTSGHRQSQGRLPTLRLPSSLSPSSISPSSSARSSSPASACRTAGACFWVWAVELLCRRQREECEGRSLESHRMESSFSPCFSPPSVSCQSSLSLLHGDSVSSSSPSPPSSAAPLPSSSSLPSSPSTCASRPRVPSLRGLAMAANACVRLHKWGRENPQLAASLSACPPWAAFAPSAHPRSAEKNLPACSSRPVFSLPEEAKNEREKRTARSREDEACSSPALAVGASCAAPPLPSLRDLRACLLALLLSIRNWEAAAQEMNEQDASLLVHACATAELFFPPLFSALSLRLQARRTLPPLANRLPTSSEETSSREEDAKPNKDRENRDDSGTPRPTDLPSSLPSKEMAASSPPPAKHHQHASLGTERLPALSDAGAQSATTPPAGREEVDFLSSFSPQGLSLLLHGFAALRVSLPPTLASRLARSALDKLHATSLAEATEKTERRQAGRMEEAGRGAVAGAVNGRRDAWLGSGVQKAEEERQRSLAPASHGPDFQGSQMKTTRPDGGAGEAEKGTDAGGQSRKTGEVSGVCTPKQAVRLVYALCELPDVPHPLAKHAAVLLSQGRLKTHPESFSIQGRLLALRCFLNFDVREPEGMHAIFLSLLCRGVPRSSGAMSASSAPFVCSSSPASLFSEQHFALLLHLLATAQATGALVFDSSSGKKISVSHPKSPLLADAKSRLLADQPLGDPTVSGLDAPAAARAPGVPSGQVSLFSLLPQFLRTHLAHFLPVATPQGLSSVFSAVAKLDAGRTVLHVNNRLLPLSGEEPLHIRGDRGGVLYADSLLAASCSRLLLSNRAEPRHLIACCFAAAASFAGTPHWHAALLFHAFHVPVAGRALAAGVCTPGRGHGAAAGEKMEQLRDASAVCASADGETSTITWPAKFVQPSLFSLLTCHSETQARNSTGAGVSFHSFTTPASESQLPHRLKAPDNVQWATAVFRGQTQSTEAGDAACCLSSASSNVAADEKRQKQGESSISEGRELQRGSRGHPVLAADRSACFQTGFSTTETINVTTTVQALSACGVTVQTVSQLQAVLLHLAFELGDIGGLSALRLRVLRASISILDYFLHTSLPYDQMRDEPLDDGRKPSKSLLECPDTKSDLPTFVGEHLSSLSPSYDREVCGKHVSSFDSCETDGGSQPHPAMQQACPRSPIKSQGNVCKAKLRGRGNDGNAIGEVSPHYPDLQSLSKRVKSSRLHCEVLDTVRSVVRVERKCESHGNTLKHPMQKVGPCLMVSEALIPPYVVDIAVLPVNRYRGSCNWV</sequence>
<name>A0A086QBV8_TOXGO</name>
<feature type="region of interest" description="Disordered" evidence="1">
    <location>
        <begin position="924"/>
        <end position="979"/>
    </location>
</feature>
<feature type="region of interest" description="Disordered" evidence="1">
    <location>
        <begin position="437"/>
        <end position="488"/>
    </location>
</feature>
<proteinExistence type="predicted"/>
<feature type="compositionally biased region" description="Basic and acidic residues" evidence="1">
    <location>
        <begin position="762"/>
        <end position="782"/>
    </location>
</feature>
<feature type="compositionally biased region" description="Basic and acidic residues" evidence="1">
    <location>
        <begin position="111"/>
        <end position="169"/>
    </location>
</feature>
<feature type="region of interest" description="Disordered" evidence="1">
    <location>
        <begin position="751"/>
        <end position="814"/>
    </location>
</feature>
<feature type="compositionally biased region" description="Low complexity" evidence="1">
    <location>
        <begin position="563"/>
        <end position="577"/>
    </location>
</feature>
<evidence type="ECO:0000313" key="3">
    <source>
        <dbReference type="Proteomes" id="UP000028840"/>
    </source>
</evidence>